<evidence type="ECO:0000256" key="3">
    <source>
        <dbReference type="ARBA" id="ARBA00022840"/>
    </source>
</evidence>
<dbReference type="InterPro" id="IPR058249">
    <property type="entry name" value="Pch2_C"/>
</dbReference>
<dbReference type="Gene3D" id="1.25.40.720">
    <property type="entry name" value="Telomere length regulation protein 2, C-terminal domain"/>
    <property type="match status" value="2"/>
</dbReference>
<comment type="caution">
    <text evidence="6">The sequence shown here is derived from an EMBL/GenBank/DDBJ whole genome shotgun (WGS) entry which is preliminary data.</text>
</comment>
<dbReference type="SUPFAM" id="SSF48371">
    <property type="entry name" value="ARM repeat"/>
    <property type="match status" value="1"/>
</dbReference>
<protein>
    <submittedName>
        <fullName evidence="6">Pachytene checkpoint protein 2</fullName>
    </submittedName>
</protein>
<dbReference type="InterPro" id="IPR019337">
    <property type="entry name" value="Telomere_length_regulation_dom"/>
</dbReference>
<dbReference type="GO" id="GO:0005694">
    <property type="term" value="C:chromosome"/>
    <property type="evidence" value="ECO:0007669"/>
    <property type="project" value="TreeGrafter"/>
</dbReference>
<evidence type="ECO:0000256" key="4">
    <source>
        <dbReference type="ARBA" id="ARBA00023254"/>
    </source>
</evidence>
<sequence length="1375" mass="152845">MESLKQVAEEAAAGISSGALQLDVISKLVNYPLKSGMFGFPISDDESADFYQRYLFGLVQQLVKGYLIDDVVPMSLIMRVIDKGKSDVVFTCLFDHLVNGTVTKLSKHHLLANAFEALIFQYHRLPLTFRLISTQGSNLTENKLLLEDFSRSLVSLPSRVSNVCYGPLALKIFNKEAFVDVVLSSIIKSDCSTELFGTTTSHLVLSGYASEVASFFLSSVQSGSSDEKDFYGSSLRFIRPDCIEPLVVNMLRESRHPDCIKIILKYVFQGPVDPVSNCFLKVFRRIIFVRHFKSDILLRNLFGSLNGIFFEQPDANAYLLKKVNNDLGYPVARLWADPVSIQRTSVEHRLYISQAFASWFTDFYWPVMNSFPPSTDNRDLLSDVIFGIGNHLASARPEIRSMGMAFGECILKVLPYKVNSDDADRLKFDYEDTDLVRAVKMSFVSLPAANPKEEMPTSSMTLRDQSKESEILRDTGSIGEVVDSDDDLEDTTKVNDLLPRLQSYVKCDRKSAVMDTHKPRYLRECIDGMLLGKTEDNYTRLICFAAASDLIREHPVTARELVFDIAGALLHSEPAISSNEISFAESQHSALVALGAVAPKDCSRFLMNEFTKSTCSFGLRRTILTVLTDVACELSNVSMWTLGNKKDYSPLEGASCPSTQNYHRHASYFRLLPKQSVNTFISVAGDFFFPLLNSVSQLHSASQKGYFAHQDVSILTQLIATLGIICACAHSSPIQWRMMHELLELLPIVYRHLDPTVRQSCLVALGTVITTIPSFVLFSDNSFDSHILSNLMEWLERCCTYDTDNECKALASVTLSALLDKAREAMPKSIMFVPLEKFVSRNNDVISTGCNLSPTKFCTPLVSNGNVPLCALGFQPNERLVHVEVTLQPYCVELSPVIEEHVVQFLRGLGPRQIPTVLNNGENHFSLVSLENVKPETVECLKDCVGSIHILLDESDAKDEFDANRSVNLSTAVLAVHLFRMVSGDDAAPVHELLEFGSETVNVGTVWLLPSMEMNGLWESLVFDSDIKSDLLQYAQTALLFAEKQVSASVISWNRVVLLYGPPGTGKTSLCHALANKLAIRMSTRYSSTKLIEINTFNLMSKWFSESARLVARVFDTIKEYLDSPDHLVCLLVDEVESLTAMRNSAMSGVEPSDAIRVVNAVLTQIDQIKRYPNVLVLATSNVTGVIDPAFIDRADIRIFIGPPSAPAIYTIYRSCLTELIRVGLIEGSGNNLLSYQALAAMQFTENKINPASIHLWNLARRSLGLNGRTLRKLPLLAHAFHLKRVSPRMHSITSCGTRVHLASTAPNGYLPAQEPALSVNQTRSDVNGDLHGRISLHTFMQALQYAVDAQFADAKALHMASNTSRLFKVNSDNE</sequence>
<dbReference type="InterPro" id="IPR038528">
    <property type="entry name" value="TEL2_C_sf"/>
</dbReference>
<evidence type="ECO:0000313" key="7">
    <source>
        <dbReference type="Proteomes" id="UP000728185"/>
    </source>
</evidence>
<dbReference type="Gene3D" id="3.40.50.300">
    <property type="entry name" value="P-loop containing nucleotide triphosphate hydrolases"/>
    <property type="match status" value="1"/>
</dbReference>
<dbReference type="PROSITE" id="PS00674">
    <property type="entry name" value="AAA"/>
    <property type="match status" value="1"/>
</dbReference>
<organism evidence="6 7">
    <name type="scientific">Fasciolopsis buskii</name>
    <dbReference type="NCBI Taxonomy" id="27845"/>
    <lineage>
        <taxon>Eukaryota</taxon>
        <taxon>Metazoa</taxon>
        <taxon>Spiralia</taxon>
        <taxon>Lophotrochozoa</taxon>
        <taxon>Platyhelminthes</taxon>
        <taxon>Trematoda</taxon>
        <taxon>Digenea</taxon>
        <taxon>Plagiorchiida</taxon>
        <taxon>Echinostomata</taxon>
        <taxon>Echinostomatoidea</taxon>
        <taxon>Fasciolidae</taxon>
        <taxon>Fasciolopsis</taxon>
    </lineage>
</organism>
<dbReference type="InterPro" id="IPR016024">
    <property type="entry name" value="ARM-type_fold"/>
</dbReference>
<dbReference type="PANTHER" id="PTHR45991">
    <property type="entry name" value="PACHYTENE CHECKPOINT PROTEIN 2"/>
    <property type="match status" value="1"/>
</dbReference>
<keyword evidence="2" id="KW-0547">Nucleotide-binding</keyword>
<dbReference type="SUPFAM" id="SSF52540">
    <property type="entry name" value="P-loop containing nucleoside triphosphate hydrolases"/>
    <property type="match status" value="1"/>
</dbReference>
<keyword evidence="3" id="KW-0067">ATP-binding</keyword>
<name>A0A8E0RND9_9TREM</name>
<dbReference type="InterPro" id="IPR003593">
    <property type="entry name" value="AAA+_ATPase"/>
</dbReference>
<dbReference type="InterPro" id="IPR027417">
    <property type="entry name" value="P-loop_NTPase"/>
</dbReference>
<keyword evidence="4" id="KW-0469">Meiosis</keyword>
<evidence type="ECO:0000259" key="5">
    <source>
        <dbReference type="SMART" id="SM00382"/>
    </source>
</evidence>
<accession>A0A8E0RND9</accession>
<dbReference type="OrthoDB" id="10042665at2759"/>
<dbReference type="Pfam" id="PF00004">
    <property type="entry name" value="AAA"/>
    <property type="match status" value="1"/>
</dbReference>
<dbReference type="PANTHER" id="PTHR45991:SF1">
    <property type="entry name" value="PACHYTENE CHECKPOINT PROTEIN 2 HOMOLOG"/>
    <property type="match status" value="1"/>
</dbReference>
<dbReference type="GO" id="GO:0007131">
    <property type="term" value="P:reciprocal meiotic recombination"/>
    <property type="evidence" value="ECO:0007669"/>
    <property type="project" value="TreeGrafter"/>
</dbReference>
<reference evidence="6" key="1">
    <citation type="submission" date="2019-05" db="EMBL/GenBank/DDBJ databases">
        <title>Annotation for the trematode Fasciolopsis buski.</title>
        <authorList>
            <person name="Choi Y.-J."/>
        </authorList>
    </citation>
    <scope>NUCLEOTIDE SEQUENCE</scope>
    <source>
        <strain evidence="6">HT</strain>
        <tissue evidence="6">Whole worm</tissue>
    </source>
</reference>
<evidence type="ECO:0000256" key="1">
    <source>
        <dbReference type="ARBA" id="ARBA00007271"/>
    </source>
</evidence>
<evidence type="ECO:0000256" key="2">
    <source>
        <dbReference type="ARBA" id="ARBA00022741"/>
    </source>
</evidence>
<gene>
    <name evidence="6" type="ORF">FBUS_08031</name>
</gene>
<evidence type="ECO:0000313" key="6">
    <source>
        <dbReference type="EMBL" id="KAA0188621.1"/>
    </source>
</evidence>
<dbReference type="GO" id="GO:0005524">
    <property type="term" value="F:ATP binding"/>
    <property type="evidence" value="ECO:0007669"/>
    <property type="project" value="UniProtKB-KW"/>
</dbReference>
<dbReference type="InterPro" id="IPR044539">
    <property type="entry name" value="Pch2-like"/>
</dbReference>
<dbReference type="Pfam" id="PF23242">
    <property type="entry name" value="AAA_lid_TRIP13_C"/>
    <property type="match status" value="1"/>
</dbReference>
<dbReference type="InterPro" id="IPR003959">
    <property type="entry name" value="ATPase_AAA_core"/>
</dbReference>
<dbReference type="EMBL" id="LUCM01008315">
    <property type="protein sequence ID" value="KAA0188621.1"/>
    <property type="molecule type" value="Genomic_DNA"/>
</dbReference>
<keyword evidence="7" id="KW-1185">Reference proteome</keyword>
<dbReference type="InterPro" id="IPR003960">
    <property type="entry name" value="ATPase_AAA_CS"/>
</dbReference>
<proteinExistence type="inferred from homology"/>
<dbReference type="GO" id="GO:0005634">
    <property type="term" value="C:nucleus"/>
    <property type="evidence" value="ECO:0007669"/>
    <property type="project" value="TreeGrafter"/>
</dbReference>
<dbReference type="SMART" id="SM00382">
    <property type="entry name" value="AAA"/>
    <property type="match status" value="1"/>
</dbReference>
<dbReference type="Proteomes" id="UP000728185">
    <property type="component" value="Unassembled WGS sequence"/>
</dbReference>
<dbReference type="Pfam" id="PF10193">
    <property type="entry name" value="Telomere_reg-2"/>
    <property type="match status" value="1"/>
</dbReference>
<dbReference type="GO" id="GO:0051598">
    <property type="term" value="P:meiotic recombination checkpoint signaling"/>
    <property type="evidence" value="ECO:0007669"/>
    <property type="project" value="TreeGrafter"/>
</dbReference>
<dbReference type="GO" id="GO:0016887">
    <property type="term" value="F:ATP hydrolysis activity"/>
    <property type="evidence" value="ECO:0007669"/>
    <property type="project" value="InterPro"/>
</dbReference>
<feature type="domain" description="AAA+ ATPase" evidence="5">
    <location>
        <begin position="1053"/>
        <end position="1205"/>
    </location>
</feature>
<comment type="similarity">
    <text evidence="1">Belongs to the AAA ATPase family. PCH2 subfamily.</text>
</comment>
<dbReference type="FunFam" id="3.40.50.300:FF:001494">
    <property type="entry name" value="Pachytene checkpoint component Pch2"/>
    <property type="match status" value="1"/>
</dbReference>